<keyword evidence="3" id="KW-1185">Reference proteome</keyword>
<dbReference type="EMBL" id="NIOF01000001">
    <property type="protein sequence ID" value="OWQ93144.1"/>
    <property type="molecule type" value="Genomic_DNA"/>
</dbReference>
<protein>
    <submittedName>
        <fullName evidence="2">Uncharacterized protein</fullName>
    </submittedName>
</protein>
<organism evidence="2 3">
    <name type="scientific">Roseateles aquatilis</name>
    <dbReference type="NCBI Taxonomy" id="431061"/>
    <lineage>
        <taxon>Bacteria</taxon>
        <taxon>Pseudomonadati</taxon>
        <taxon>Pseudomonadota</taxon>
        <taxon>Betaproteobacteria</taxon>
        <taxon>Burkholderiales</taxon>
        <taxon>Sphaerotilaceae</taxon>
        <taxon>Roseateles</taxon>
    </lineage>
</organism>
<evidence type="ECO:0000313" key="2">
    <source>
        <dbReference type="EMBL" id="OWQ93144.1"/>
    </source>
</evidence>
<sequence>MTASNARDAMRRNLGRLAELQQLRLDRHQAKLVAQQQLCQRVQGTVDRLEALGAHATLSGAQLPGLAQNSAAYKQAMLGWADRQREELVRREAELVQVRAETLAAARKQESLRQLVERADVQARAEQARREQKRQDEIAGQCTGQRAAAAPGESGFGGPAAFGPSGWGRHV</sequence>
<dbReference type="Pfam" id="PF02050">
    <property type="entry name" value="FliJ"/>
    <property type="match status" value="1"/>
</dbReference>
<comment type="caution">
    <text evidence="2">The sequence shown here is derived from an EMBL/GenBank/DDBJ whole genome shotgun (WGS) entry which is preliminary data.</text>
</comment>
<proteinExistence type="predicted"/>
<name>A0A246JKG6_9BURK</name>
<dbReference type="GO" id="GO:0009288">
    <property type="term" value="C:bacterial-type flagellum"/>
    <property type="evidence" value="ECO:0007669"/>
    <property type="project" value="InterPro"/>
</dbReference>
<evidence type="ECO:0000256" key="1">
    <source>
        <dbReference type="SAM" id="MobiDB-lite"/>
    </source>
</evidence>
<accession>A0A246JKG6</accession>
<dbReference type="OrthoDB" id="8596394at2"/>
<dbReference type="InterPro" id="IPR012823">
    <property type="entry name" value="Flagell_FliJ"/>
</dbReference>
<dbReference type="GO" id="GO:0071973">
    <property type="term" value="P:bacterial-type flagellum-dependent cell motility"/>
    <property type="evidence" value="ECO:0007669"/>
    <property type="project" value="InterPro"/>
</dbReference>
<dbReference type="RefSeq" id="WP_088382293.1">
    <property type="nucleotide sequence ID" value="NZ_NIOF01000001.1"/>
</dbReference>
<gene>
    <name evidence="2" type="ORF">CDN99_01185</name>
</gene>
<evidence type="ECO:0000313" key="3">
    <source>
        <dbReference type="Proteomes" id="UP000197468"/>
    </source>
</evidence>
<dbReference type="Proteomes" id="UP000197468">
    <property type="component" value="Unassembled WGS sequence"/>
</dbReference>
<feature type="region of interest" description="Disordered" evidence="1">
    <location>
        <begin position="126"/>
        <end position="171"/>
    </location>
</feature>
<feature type="compositionally biased region" description="Basic and acidic residues" evidence="1">
    <location>
        <begin position="126"/>
        <end position="137"/>
    </location>
</feature>
<dbReference type="AlphaFoldDB" id="A0A246JKG6"/>
<reference evidence="2 3" key="1">
    <citation type="journal article" date="2008" name="Int. J. Syst. Evol. Microbiol.">
        <title>Description of Roseateles aquatilis sp. nov. and Roseateles terrae sp. nov., in the class Betaproteobacteria, and emended description of the genus Roseateles.</title>
        <authorList>
            <person name="Gomila M."/>
            <person name="Bowien B."/>
            <person name="Falsen E."/>
            <person name="Moore E.R."/>
            <person name="Lalucat J."/>
        </authorList>
    </citation>
    <scope>NUCLEOTIDE SEQUENCE [LARGE SCALE GENOMIC DNA]</scope>
    <source>
        <strain evidence="2 3">CCUG 48205</strain>
    </source>
</reference>